<name>A0A2S7IG55_9BACT</name>
<keyword evidence="1" id="KW-0732">Signal</keyword>
<evidence type="ECO:0008006" key="4">
    <source>
        <dbReference type="Google" id="ProtNLM"/>
    </source>
</evidence>
<feature type="chain" id="PRO_5015546779" description="DUF5723 domain-containing protein" evidence="1">
    <location>
        <begin position="28"/>
        <end position="362"/>
    </location>
</feature>
<dbReference type="RefSeq" id="WP_104715502.1">
    <property type="nucleotide sequence ID" value="NZ_PTRA01000006.1"/>
</dbReference>
<sequence>MKIFSYSASFKKWFTLLFAGLASGVQAQDLQKSVAHIGLVYPLSSNGTHADQYSNSFSLHLLAGVSGAETGFSMAGLGSVVRQDAKGLMLSGLFNTIGGRAQGAQLSGLLNRAQSARATQLAGLLNVVSQETQGLQLAGVTNVAGTGKAVQVAGVGNVSRQSTVQVAGVFNQSEEVHTQVAGLINVAKRVKGVQIGVLNIADSSDYSIGLINLVKNGEKSISLSTDETLTGFLSFRSGGRVLYGLVGLGYNLKQPQQSLYGLEAGLGAHVLVREPYRVSLEAVTVTLTDFKKREYLRNSLRILPSVRFAKQWEFFLGPTINYVDFTRETSDDLRGIYLWSKQRTKNTQGLYLGVTAGLQIIL</sequence>
<evidence type="ECO:0000313" key="2">
    <source>
        <dbReference type="EMBL" id="PQA54378.1"/>
    </source>
</evidence>
<accession>A0A2S7IG55</accession>
<gene>
    <name evidence="2" type="ORF">C5O19_21750</name>
</gene>
<proteinExistence type="predicted"/>
<protein>
    <recommendedName>
        <fullName evidence="4">DUF5723 domain-containing protein</fullName>
    </recommendedName>
</protein>
<feature type="signal peptide" evidence="1">
    <location>
        <begin position="1"/>
        <end position="27"/>
    </location>
</feature>
<organism evidence="2 3">
    <name type="scientific">Siphonobacter curvatus</name>
    <dbReference type="NCBI Taxonomy" id="2094562"/>
    <lineage>
        <taxon>Bacteria</taxon>
        <taxon>Pseudomonadati</taxon>
        <taxon>Bacteroidota</taxon>
        <taxon>Cytophagia</taxon>
        <taxon>Cytophagales</taxon>
        <taxon>Cytophagaceae</taxon>
        <taxon>Siphonobacter</taxon>
    </lineage>
</organism>
<reference evidence="3" key="1">
    <citation type="submission" date="2018-02" db="EMBL/GenBank/DDBJ databases">
        <title>Genome sequencing of Solimonas sp. HR-BB.</title>
        <authorList>
            <person name="Lee Y."/>
            <person name="Jeon C.O."/>
        </authorList>
    </citation>
    <scope>NUCLEOTIDE SEQUENCE [LARGE SCALE GENOMIC DNA]</scope>
    <source>
        <strain evidence="3">HR-U</strain>
    </source>
</reference>
<comment type="caution">
    <text evidence="2">The sequence shown here is derived from an EMBL/GenBank/DDBJ whole genome shotgun (WGS) entry which is preliminary data.</text>
</comment>
<dbReference type="Proteomes" id="UP000239590">
    <property type="component" value="Unassembled WGS sequence"/>
</dbReference>
<dbReference type="EMBL" id="PTRA01000006">
    <property type="protein sequence ID" value="PQA54378.1"/>
    <property type="molecule type" value="Genomic_DNA"/>
</dbReference>
<evidence type="ECO:0000313" key="3">
    <source>
        <dbReference type="Proteomes" id="UP000239590"/>
    </source>
</evidence>
<evidence type="ECO:0000256" key="1">
    <source>
        <dbReference type="SAM" id="SignalP"/>
    </source>
</evidence>
<keyword evidence="3" id="KW-1185">Reference proteome</keyword>
<dbReference type="AlphaFoldDB" id="A0A2S7IG55"/>
<dbReference type="OrthoDB" id="5505971at2"/>